<name>A0A1L8CNF2_9PROT</name>
<proteinExistence type="predicted"/>
<dbReference type="PANTHER" id="PTHR37031:SF2">
    <property type="entry name" value="PHOD-LIKE PHOSPHATASE METALLOPHOSPHATASE DOMAIN-CONTAINING PROTEIN"/>
    <property type="match status" value="1"/>
</dbReference>
<dbReference type="AlphaFoldDB" id="A0A1L8CNF2"/>
<dbReference type="STRING" id="1921010.MMIC_P1410"/>
<gene>
    <name evidence="2" type="ORF">MMIC_P1410</name>
</gene>
<reference evidence="2 3" key="1">
    <citation type="journal article" date="2017" name="Arch. Microbiol.">
        <title>Mariprofundus micogutta sp. nov., a novel iron-oxidizing zetaproteobacterium isolated from a deep-sea hydrothermal field at the Bayonnaise knoll of the Izu-Ogasawara arc, and a description of Mariprofundales ord. nov. and Zetaproteobacteria classis nov.</title>
        <authorList>
            <person name="Makita H."/>
            <person name="Tanaka E."/>
            <person name="Mitsunobu S."/>
            <person name="Miyazaki M."/>
            <person name="Nunoura T."/>
            <person name="Uematsu K."/>
            <person name="Takaki Y."/>
            <person name="Nishi S."/>
            <person name="Shimamura S."/>
            <person name="Takai K."/>
        </authorList>
    </citation>
    <scope>NUCLEOTIDE SEQUENCE [LARGE SCALE GENOMIC DNA]</scope>
    <source>
        <strain evidence="2 3">ET2</strain>
    </source>
</reference>
<keyword evidence="3" id="KW-1185">Reference proteome</keyword>
<dbReference type="SUPFAM" id="SSF56300">
    <property type="entry name" value="Metallo-dependent phosphatases"/>
    <property type="match status" value="1"/>
</dbReference>
<protein>
    <submittedName>
        <fullName evidence="2">PhoD-like phosphatase</fullName>
    </submittedName>
</protein>
<dbReference type="RefSeq" id="WP_072659754.1">
    <property type="nucleotide sequence ID" value="NZ_BDFD01000010.1"/>
</dbReference>
<dbReference type="EMBL" id="BDFD01000010">
    <property type="protein sequence ID" value="GAV20445.1"/>
    <property type="molecule type" value="Genomic_DNA"/>
</dbReference>
<feature type="domain" description="PhoD-like phosphatase metallophosphatase" evidence="1">
    <location>
        <begin position="270"/>
        <end position="575"/>
    </location>
</feature>
<evidence type="ECO:0000313" key="2">
    <source>
        <dbReference type="EMBL" id="GAV20445.1"/>
    </source>
</evidence>
<sequence length="625" mass="69634">MSPILCGPIVRRTTTTAVYIWLATQQDEELSGEIRLRGHNEVISINQGSKKIQLGKNLFIHLVHLSPAAAGFPTDSILHYDILHKLPDNQKLSLLGDDQEIKYPGEPYPGFIIPGKLAQVLHGSCRKPQSNPVKKAWGNLDQLSSADDLLAESFQNPEERPSTLLMTGDQIYADDVSGPMLDHLIKLGNHITGWNEVMPRRRPPVWHGYNTPDDHNCAAEMPLYGRRPQLSKEFTGITSLRTRNHLMTFGEYAAMYLTVWGGPGAKTSFAPWSAVKTRASATASANSYAKEREQNEIFCQTLSKVRRLLANISVYMIFDDHEITDDWNINPAWEQKIHESPRARRVVSNGLAAYWAFQGWGNNPDRFDAQFMGTLAQHLDTQDYQGGKADAFDTLLWQKEADRWAYVIPTNPTIIVLDTRTSRQQGKRASSPAELMNQSALNWLKTELENAVDMNRKHVCLISATPVFGLKAIENLQQIAYVIGGSAAAVDLESWNEGLDELEAAITSVSKLPASIAILSGDVHYSFMRKSAFKSASGDNITVYQMTSSPFHNQAVPKLQFCHRDVLVQNGDFVVSEEKSLGKAAVITSINNLAQVNFDEHGQVTGQKLITTLPDGQKKYTTYKI</sequence>
<comment type="caution">
    <text evidence="2">The sequence shown here is derived from an EMBL/GenBank/DDBJ whole genome shotgun (WGS) entry which is preliminary data.</text>
</comment>
<evidence type="ECO:0000259" key="1">
    <source>
        <dbReference type="Pfam" id="PF09423"/>
    </source>
</evidence>
<evidence type="ECO:0000313" key="3">
    <source>
        <dbReference type="Proteomes" id="UP000231632"/>
    </source>
</evidence>
<dbReference type="Pfam" id="PF09423">
    <property type="entry name" value="PhoD"/>
    <property type="match status" value="1"/>
</dbReference>
<dbReference type="InterPro" id="IPR038607">
    <property type="entry name" value="PhoD-like_sf"/>
</dbReference>
<organism evidence="2 3">
    <name type="scientific">Mariprofundus micogutta</name>
    <dbReference type="NCBI Taxonomy" id="1921010"/>
    <lineage>
        <taxon>Bacteria</taxon>
        <taxon>Pseudomonadati</taxon>
        <taxon>Pseudomonadota</taxon>
        <taxon>Candidatius Mariprofundia</taxon>
        <taxon>Mariprofundales</taxon>
        <taxon>Mariprofundaceae</taxon>
        <taxon>Mariprofundus</taxon>
    </lineage>
</organism>
<dbReference type="InterPro" id="IPR029052">
    <property type="entry name" value="Metallo-depent_PP-like"/>
</dbReference>
<dbReference type="Gene3D" id="3.60.21.70">
    <property type="entry name" value="PhoD-like phosphatase"/>
    <property type="match status" value="1"/>
</dbReference>
<dbReference type="InterPro" id="IPR018946">
    <property type="entry name" value="PhoD-like_MPP"/>
</dbReference>
<dbReference type="Proteomes" id="UP000231632">
    <property type="component" value="Unassembled WGS sequence"/>
</dbReference>
<accession>A0A1L8CNF2</accession>
<dbReference type="PANTHER" id="PTHR37031">
    <property type="entry name" value="METALLOPHOSPHATASE BINDING DOMAIN PROTEIN"/>
    <property type="match status" value="1"/>
</dbReference>